<dbReference type="PROSITE" id="PS51257">
    <property type="entry name" value="PROKAR_LIPOPROTEIN"/>
    <property type="match status" value="1"/>
</dbReference>
<feature type="chain" id="PRO_5017568920" description="FimB/Mfa2 family fimbrial subunit" evidence="8">
    <location>
        <begin position="26"/>
        <end position="300"/>
    </location>
</feature>
<evidence type="ECO:0000256" key="1">
    <source>
        <dbReference type="ARBA" id="ARBA00004442"/>
    </source>
</evidence>
<comment type="caution">
    <text evidence="9">The sequence shown here is derived from an EMBL/GenBank/DDBJ whole genome shotgun (WGS) entry which is preliminary data.</text>
</comment>
<gene>
    <name evidence="9" type="ORF">DHW31_09930</name>
</gene>
<dbReference type="Proteomes" id="UP000263098">
    <property type="component" value="Unassembled WGS sequence"/>
</dbReference>
<dbReference type="InterPro" id="IPR014941">
    <property type="entry name" value="FimB/Mfa2/Mfa3"/>
</dbReference>
<dbReference type="Gene3D" id="2.60.40.2100">
    <property type="match status" value="1"/>
</dbReference>
<evidence type="ECO:0000313" key="10">
    <source>
        <dbReference type="Proteomes" id="UP000263098"/>
    </source>
</evidence>
<keyword evidence="4" id="KW-0472">Membrane</keyword>
<keyword evidence="6" id="KW-0998">Cell outer membrane</keyword>
<accession>A0A3D2SJJ6</accession>
<keyword evidence="7" id="KW-0449">Lipoprotein</keyword>
<keyword evidence="3 8" id="KW-0732">Signal</keyword>
<comment type="subcellular location">
    <subcellularLocation>
        <location evidence="1">Cell outer membrane</location>
    </subcellularLocation>
</comment>
<organism evidence="9 10">
    <name type="scientific">Bacteroides graminisolvens</name>
    <dbReference type="NCBI Taxonomy" id="477666"/>
    <lineage>
        <taxon>Bacteria</taxon>
        <taxon>Pseudomonadati</taxon>
        <taxon>Bacteroidota</taxon>
        <taxon>Bacteroidia</taxon>
        <taxon>Bacteroidales</taxon>
        <taxon>Bacteroidaceae</taxon>
        <taxon>Bacteroides</taxon>
    </lineage>
</organism>
<sequence>MKYKMLFIALCSFALIIFASGCTKAELCEGKNVTLYFQYKAGGTQDVLPEYIGSVMVYVYDAETGKFVQSAKVSNNQLLSSQQTDLLLDPGKYDVICWGNVNDNTLLANVTLGKTKAIIANTRTSSEQQLKTTDPLYYAKTTLEVSSEKLSSSAEVNFCCAHIDIWVYVKGIIDQSTTTASIAPVISVGYLPSSCDFDMRAQGDKICYYPESSYREDRLVYMSHCSVFRFDENTDASIYVYNGSNRKLIDKISLCEFISKNQISISQKEEVSIAILLEYSPLGVTISIPDWKEVPVSPQW</sequence>
<proteinExistence type="inferred from homology"/>
<evidence type="ECO:0000256" key="6">
    <source>
        <dbReference type="ARBA" id="ARBA00023237"/>
    </source>
</evidence>
<feature type="signal peptide" evidence="8">
    <location>
        <begin position="1"/>
        <end position="25"/>
    </location>
</feature>
<dbReference type="Pfam" id="PF08842">
    <property type="entry name" value="Mfa2"/>
    <property type="match status" value="1"/>
</dbReference>
<comment type="similarity">
    <text evidence="2">Belongs to the bacteroidetes fimbrillin superfamily. FimB/Mfa2 family.</text>
</comment>
<evidence type="ECO:0008006" key="11">
    <source>
        <dbReference type="Google" id="ProtNLM"/>
    </source>
</evidence>
<name>A0A3D2SJJ6_9BACE</name>
<dbReference type="EMBL" id="DPVG01000366">
    <property type="protein sequence ID" value="HCK25076.1"/>
    <property type="molecule type" value="Genomic_DNA"/>
</dbReference>
<evidence type="ECO:0000256" key="3">
    <source>
        <dbReference type="ARBA" id="ARBA00022729"/>
    </source>
</evidence>
<evidence type="ECO:0000256" key="2">
    <source>
        <dbReference type="ARBA" id="ARBA00007248"/>
    </source>
</evidence>
<protein>
    <recommendedName>
        <fullName evidence="11">FimB/Mfa2 family fimbrial subunit</fullName>
    </recommendedName>
</protein>
<dbReference type="AlphaFoldDB" id="A0A3D2SJJ6"/>
<evidence type="ECO:0000256" key="8">
    <source>
        <dbReference type="SAM" id="SignalP"/>
    </source>
</evidence>
<evidence type="ECO:0000256" key="4">
    <source>
        <dbReference type="ARBA" id="ARBA00023136"/>
    </source>
</evidence>
<reference evidence="9 10" key="1">
    <citation type="journal article" date="2018" name="Nat. Biotechnol.">
        <title>A standardized bacterial taxonomy based on genome phylogeny substantially revises the tree of life.</title>
        <authorList>
            <person name="Parks D.H."/>
            <person name="Chuvochina M."/>
            <person name="Waite D.W."/>
            <person name="Rinke C."/>
            <person name="Skarshewski A."/>
            <person name="Chaumeil P.A."/>
            <person name="Hugenholtz P."/>
        </authorList>
    </citation>
    <scope>NUCLEOTIDE SEQUENCE [LARGE SCALE GENOMIC DNA]</scope>
    <source>
        <strain evidence="9">UBA9667</strain>
    </source>
</reference>
<evidence type="ECO:0000313" key="9">
    <source>
        <dbReference type="EMBL" id="HCK25076.1"/>
    </source>
</evidence>
<keyword evidence="5" id="KW-0564">Palmitate</keyword>
<evidence type="ECO:0000256" key="5">
    <source>
        <dbReference type="ARBA" id="ARBA00023139"/>
    </source>
</evidence>
<evidence type="ECO:0000256" key="7">
    <source>
        <dbReference type="ARBA" id="ARBA00023288"/>
    </source>
</evidence>
<dbReference type="GO" id="GO:0009279">
    <property type="term" value="C:cell outer membrane"/>
    <property type="evidence" value="ECO:0007669"/>
    <property type="project" value="UniProtKB-SubCell"/>
</dbReference>